<dbReference type="SUPFAM" id="SSF159709">
    <property type="entry name" value="PhnH-like"/>
    <property type="match status" value="1"/>
</dbReference>
<dbReference type="PIRSF" id="PIRSF020680">
    <property type="entry name" value="PhnH"/>
    <property type="match status" value="1"/>
</dbReference>
<keyword evidence="2" id="KW-1185">Reference proteome</keyword>
<dbReference type="GO" id="GO:0016829">
    <property type="term" value="F:lyase activity"/>
    <property type="evidence" value="ECO:0007669"/>
    <property type="project" value="UniProtKB-KW"/>
</dbReference>
<protein>
    <submittedName>
        <fullName evidence="1">Phosphonate C-P lyase system protein PhnH</fullName>
    </submittedName>
</protein>
<accession>A0ABY3BIS4</accession>
<comment type="caution">
    <text evidence="1">The sequence shown here is derived from an EMBL/GenBank/DDBJ whole genome shotgun (WGS) entry which is preliminary data.</text>
</comment>
<dbReference type="Gene3D" id="3.40.50.11310">
    <property type="entry name" value="Bacterial phosphonate metabolism protein PhnH"/>
    <property type="match status" value="1"/>
</dbReference>
<evidence type="ECO:0000313" key="1">
    <source>
        <dbReference type="EMBL" id="TRA83238.1"/>
    </source>
</evidence>
<dbReference type="EMBL" id="SGNZ01000025">
    <property type="protein sequence ID" value="TRA83238.1"/>
    <property type="molecule type" value="Genomic_DNA"/>
</dbReference>
<proteinExistence type="predicted"/>
<dbReference type="Proteomes" id="UP000319481">
    <property type="component" value="Unassembled WGS sequence"/>
</dbReference>
<evidence type="ECO:0000313" key="2">
    <source>
        <dbReference type="Proteomes" id="UP000319481"/>
    </source>
</evidence>
<dbReference type="Pfam" id="PF05845">
    <property type="entry name" value="PhnH"/>
    <property type="match status" value="1"/>
</dbReference>
<dbReference type="InterPro" id="IPR038058">
    <property type="entry name" value="PhnH-like_sp"/>
</dbReference>
<dbReference type="InterPro" id="IPR008772">
    <property type="entry name" value="Phosphonate_metab_PhnH"/>
</dbReference>
<reference evidence="1 2" key="1">
    <citation type="journal article" date="2019" name="Appl. Microbiol. Biotechnol.">
        <title>Differential efficiency of wild type rhizogenic strains for rol gene transformation of plants.</title>
        <authorList>
            <person name="Desmet S."/>
            <person name="De Keyser E."/>
            <person name="Van Vaerenbergh J."/>
            <person name="Baeyen S."/>
            <person name="Van Huylenbroeck J."/>
            <person name="Geelen D."/>
            <person name="Dhooghe E."/>
        </authorList>
    </citation>
    <scope>NUCLEOTIDE SEQUENCE [LARGE SCALE GENOMIC DNA]</scope>
    <source>
        <strain evidence="1 2">GBBC3283</strain>
    </source>
</reference>
<sequence>MPQGRGGAEDDGAFLHRGETRKCTVKIEIDQRGADRIHEDQRAFRRLLEAFSYPGKVVVLAEGQAAHAVVLSTLADTTTPLWIDESFADIRDRAVAARWPMADRASCTFALCRGEMLDRIDVFPKGTPADPHLSATVIAEVTGLSGGAALNLSGPGIGPGARTFAPLGLPATFLAQWTCNNAAYPLGVDLILTAGDWCACLPRSVRLEISDVRSR</sequence>
<keyword evidence="1" id="KW-0456">Lyase</keyword>
<organism evidence="1 2">
    <name type="scientific">Agrobacterium salinitolerans</name>
    <dbReference type="NCBI Taxonomy" id="1183413"/>
    <lineage>
        <taxon>Bacteria</taxon>
        <taxon>Pseudomonadati</taxon>
        <taxon>Pseudomonadota</taxon>
        <taxon>Alphaproteobacteria</taxon>
        <taxon>Hyphomicrobiales</taxon>
        <taxon>Rhizobiaceae</taxon>
        <taxon>Rhizobium/Agrobacterium group</taxon>
        <taxon>Agrobacterium</taxon>
    </lineage>
</organism>
<name>A0ABY3BIS4_9HYPH</name>
<dbReference type="NCBIfam" id="TIGR03292">
    <property type="entry name" value="PhnH_redo"/>
    <property type="match status" value="1"/>
</dbReference>
<gene>
    <name evidence="1" type="primary">phnH</name>
    <name evidence="1" type="ORF">EXN23_25345</name>
</gene>